<dbReference type="EMBL" id="JAAFGW010000181">
    <property type="protein sequence ID" value="NDP48933.1"/>
    <property type="molecule type" value="Genomic_DNA"/>
</dbReference>
<evidence type="ECO:0000313" key="2">
    <source>
        <dbReference type="Proteomes" id="UP000483432"/>
    </source>
</evidence>
<protein>
    <submittedName>
        <fullName evidence="1">Uncharacterized protein</fullName>
    </submittedName>
</protein>
<name>A0A7C9P929_9PROT</name>
<accession>A0A7C9P929</accession>
<comment type="caution">
    <text evidence="1">The sequence shown here is derived from an EMBL/GenBank/DDBJ whole genome shotgun (WGS) entry which is preliminary data.</text>
</comment>
<reference evidence="1 2" key="1">
    <citation type="submission" date="2019-09" db="EMBL/GenBank/DDBJ databases">
        <title>H2 Metabolism Revealed by Metagenomic Analysis in Subglacial Sediment of East Antarctica.</title>
        <authorList>
            <person name="Yang Z."/>
            <person name="Zhang Y."/>
            <person name="Lv Y."/>
            <person name="Yan W."/>
            <person name="Xiao X."/>
            <person name="Sun B."/>
            <person name="Ma H."/>
        </authorList>
    </citation>
    <scope>NUCLEOTIDE SEQUENCE [LARGE SCALE GENOMIC DNA]</scope>
    <source>
        <strain evidence="1">Bin2_2</strain>
    </source>
</reference>
<dbReference type="Proteomes" id="UP000483432">
    <property type="component" value="Unassembled WGS sequence"/>
</dbReference>
<organism evidence="1 2">
    <name type="scientific">Sulfuriferula multivorans</name>
    <dbReference type="NCBI Taxonomy" id="1559896"/>
    <lineage>
        <taxon>Bacteria</taxon>
        <taxon>Pseudomonadati</taxon>
        <taxon>Pseudomonadota</taxon>
        <taxon>Betaproteobacteria</taxon>
        <taxon>Nitrosomonadales</taxon>
        <taxon>Sulfuricellaceae</taxon>
        <taxon>Sulfuriferula</taxon>
    </lineage>
</organism>
<evidence type="ECO:0000313" key="1">
    <source>
        <dbReference type="EMBL" id="NDP48933.1"/>
    </source>
</evidence>
<gene>
    <name evidence="1" type="ORF">GZ085_11220</name>
</gene>
<sequence length="115" mass="13268">MATLEKRIAEAERIARARPKPNLRTLAIERVFPFLWEAPEVADDPFTVGPRGPEYQPCHQRRTEKIRALSCRLETGRDTEEDRLLLARFPPDALEALEMTAAEFISMVARIEMLY</sequence>
<proteinExistence type="predicted"/>
<dbReference type="AlphaFoldDB" id="A0A7C9P929"/>